<dbReference type="Proteomes" id="UP000036987">
    <property type="component" value="Unassembled WGS sequence"/>
</dbReference>
<proteinExistence type="predicted"/>
<evidence type="ECO:0000313" key="1">
    <source>
        <dbReference type="EMBL" id="KMZ61056.1"/>
    </source>
</evidence>
<gene>
    <name evidence="1" type="ORF">ZOSMA_555G00020</name>
</gene>
<protein>
    <submittedName>
        <fullName evidence="1">Uncharacterized protein</fullName>
    </submittedName>
</protein>
<name>A0A0K9NWA9_ZOSMR</name>
<keyword evidence="2" id="KW-1185">Reference proteome</keyword>
<organism evidence="1 2">
    <name type="scientific">Zostera marina</name>
    <name type="common">Eelgrass</name>
    <dbReference type="NCBI Taxonomy" id="29655"/>
    <lineage>
        <taxon>Eukaryota</taxon>
        <taxon>Viridiplantae</taxon>
        <taxon>Streptophyta</taxon>
        <taxon>Embryophyta</taxon>
        <taxon>Tracheophyta</taxon>
        <taxon>Spermatophyta</taxon>
        <taxon>Magnoliopsida</taxon>
        <taxon>Liliopsida</taxon>
        <taxon>Zosteraceae</taxon>
        <taxon>Zostera</taxon>
    </lineage>
</organism>
<accession>A0A0K9NWA9</accession>
<dbReference type="AlphaFoldDB" id="A0A0K9NWA9"/>
<comment type="caution">
    <text evidence="1">The sequence shown here is derived from an EMBL/GenBank/DDBJ whole genome shotgun (WGS) entry which is preliminary data.</text>
</comment>
<evidence type="ECO:0000313" key="2">
    <source>
        <dbReference type="Proteomes" id="UP000036987"/>
    </source>
</evidence>
<sequence length="77" mass="8789">MSILNNSFSAQLDLLSISEGNSHQRAILFTREELRLTLSPVTEELLHAREERGFGERFPSRVKGGFGESKKNEIWNL</sequence>
<dbReference type="EMBL" id="LFYR01001539">
    <property type="protein sequence ID" value="KMZ61056.1"/>
    <property type="molecule type" value="Genomic_DNA"/>
</dbReference>
<reference evidence="2" key="1">
    <citation type="journal article" date="2016" name="Nature">
        <title>The genome of the seagrass Zostera marina reveals angiosperm adaptation to the sea.</title>
        <authorList>
            <person name="Olsen J.L."/>
            <person name="Rouze P."/>
            <person name="Verhelst B."/>
            <person name="Lin Y.-C."/>
            <person name="Bayer T."/>
            <person name="Collen J."/>
            <person name="Dattolo E."/>
            <person name="De Paoli E."/>
            <person name="Dittami S."/>
            <person name="Maumus F."/>
            <person name="Michel G."/>
            <person name="Kersting A."/>
            <person name="Lauritano C."/>
            <person name="Lohaus R."/>
            <person name="Toepel M."/>
            <person name="Tonon T."/>
            <person name="Vanneste K."/>
            <person name="Amirebrahimi M."/>
            <person name="Brakel J."/>
            <person name="Bostroem C."/>
            <person name="Chovatia M."/>
            <person name="Grimwood J."/>
            <person name="Jenkins J.W."/>
            <person name="Jueterbock A."/>
            <person name="Mraz A."/>
            <person name="Stam W.T."/>
            <person name="Tice H."/>
            <person name="Bornberg-Bauer E."/>
            <person name="Green P.J."/>
            <person name="Pearson G.A."/>
            <person name="Procaccini G."/>
            <person name="Duarte C.M."/>
            <person name="Schmutz J."/>
            <person name="Reusch T.B.H."/>
            <person name="Van de Peer Y."/>
        </authorList>
    </citation>
    <scope>NUCLEOTIDE SEQUENCE [LARGE SCALE GENOMIC DNA]</scope>
    <source>
        <strain evidence="2">cv. Finnish</strain>
    </source>
</reference>